<dbReference type="GO" id="GO:0009630">
    <property type="term" value="P:gravitropism"/>
    <property type="evidence" value="ECO:0007669"/>
    <property type="project" value="InterPro"/>
</dbReference>
<dbReference type="InterPro" id="IPR038928">
    <property type="entry name" value="LAZY1"/>
</dbReference>
<dbReference type="AlphaFoldDB" id="A0A8S0TVA0"/>
<name>A0A8S0TVA0_OLEEU</name>
<dbReference type="PANTHER" id="PTHR34959:SF3">
    <property type="entry name" value="PROTEIN LAZY 1"/>
    <property type="match status" value="1"/>
</dbReference>
<evidence type="ECO:0000313" key="3">
    <source>
        <dbReference type="Proteomes" id="UP000594638"/>
    </source>
</evidence>
<comment type="caution">
    <text evidence="2">The sequence shown here is derived from an EMBL/GenBank/DDBJ whole genome shotgun (WGS) entry which is preliminary data.</text>
</comment>
<gene>
    <name evidence="2" type="ORF">OLEA9_A016201</name>
</gene>
<dbReference type="Gramene" id="OE9A016201T1">
    <property type="protein sequence ID" value="OE9A016201C1"/>
    <property type="gene ID" value="OE9A016201"/>
</dbReference>
<dbReference type="EMBL" id="CACTIH010007304">
    <property type="protein sequence ID" value="CAA3008713.1"/>
    <property type="molecule type" value="Genomic_DNA"/>
</dbReference>
<dbReference type="GO" id="GO:2000012">
    <property type="term" value="P:regulation of auxin polar transport"/>
    <property type="evidence" value="ECO:0007669"/>
    <property type="project" value="InterPro"/>
</dbReference>
<dbReference type="Proteomes" id="UP000594638">
    <property type="component" value="Unassembled WGS sequence"/>
</dbReference>
<keyword evidence="3" id="KW-1185">Reference proteome</keyword>
<evidence type="ECO:0000256" key="1">
    <source>
        <dbReference type="SAM" id="MobiDB-lite"/>
    </source>
</evidence>
<proteinExistence type="predicted"/>
<organism evidence="2 3">
    <name type="scientific">Olea europaea subsp. europaea</name>
    <dbReference type="NCBI Taxonomy" id="158383"/>
    <lineage>
        <taxon>Eukaryota</taxon>
        <taxon>Viridiplantae</taxon>
        <taxon>Streptophyta</taxon>
        <taxon>Embryophyta</taxon>
        <taxon>Tracheophyta</taxon>
        <taxon>Spermatophyta</taxon>
        <taxon>Magnoliopsida</taxon>
        <taxon>eudicotyledons</taxon>
        <taxon>Gunneridae</taxon>
        <taxon>Pentapetalae</taxon>
        <taxon>asterids</taxon>
        <taxon>lamiids</taxon>
        <taxon>Lamiales</taxon>
        <taxon>Oleaceae</taxon>
        <taxon>Oleeae</taxon>
        <taxon>Olea</taxon>
    </lineage>
</organism>
<evidence type="ECO:0000313" key="2">
    <source>
        <dbReference type="EMBL" id="CAA3008713.1"/>
    </source>
</evidence>
<reference evidence="2 3" key="1">
    <citation type="submission" date="2019-12" db="EMBL/GenBank/DDBJ databases">
        <authorList>
            <person name="Alioto T."/>
            <person name="Alioto T."/>
            <person name="Gomez Garrido J."/>
        </authorList>
    </citation>
    <scope>NUCLEOTIDE SEQUENCE [LARGE SCALE GENOMIC DNA]</scope>
</reference>
<feature type="region of interest" description="Disordered" evidence="1">
    <location>
        <begin position="50"/>
        <end position="72"/>
    </location>
</feature>
<sequence length="327" mass="37304">MFFDEQKYYVEPTDTFSASWQPKKVETVFQEESSEPFAFLAIGTFGTELRDTEPPTPTFPMPFEKTTNEQKETRENDLELINYELEKFLEVEAEDTGNYSSPRSSLASIITICKEGIEGADSEATNMVAFPLQNSLFGSSIQLARVRIQPVEKASFDEIFKKNKIVDDDSNWKHEGSEKQAKGNCVTHFMKKMIKKLHSTSKRSTASFSGDATECCSITRKLPKGLKVFNRKVHHEGLITEKQFKLQKGMAKNIAQEHENDHWLEKDNGKRKPSQTANIKQYEQNVMNRSPNGIDKGASTVNSEHWIRTDADYLVLELSEHKCLKLT</sequence>
<accession>A0A8S0TVA0</accession>
<protein>
    <submittedName>
        <fullName evidence="2">Uncharacterized protein</fullName>
    </submittedName>
</protein>
<dbReference type="PANTHER" id="PTHR34959">
    <property type="entry name" value="PROTEIN LAZY 1"/>
    <property type="match status" value="1"/>
</dbReference>
<dbReference type="OrthoDB" id="780166at2759"/>